<dbReference type="Pfam" id="PF24924">
    <property type="entry name" value="DUF7745"/>
    <property type="match status" value="1"/>
</dbReference>
<organism evidence="2 3">
    <name type="scientific">Gossypium aridum</name>
    <name type="common">American cotton</name>
    <name type="synonym">Erioxylum aridum</name>
    <dbReference type="NCBI Taxonomy" id="34290"/>
    <lineage>
        <taxon>Eukaryota</taxon>
        <taxon>Viridiplantae</taxon>
        <taxon>Streptophyta</taxon>
        <taxon>Embryophyta</taxon>
        <taxon>Tracheophyta</taxon>
        <taxon>Spermatophyta</taxon>
        <taxon>Magnoliopsida</taxon>
        <taxon>eudicotyledons</taxon>
        <taxon>Gunneridae</taxon>
        <taxon>Pentapetalae</taxon>
        <taxon>rosids</taxon>
        <taxon>malvids</taxon>
        <taxon>Malvales</taxon>
        <taxon>Malvaceae</taxon>
        <taxon>Malvoideae</taxon>
        <taxon>Gossypium</taxon>
    </lineage>
</organism>
<feature type="domain" description="DUF7745" evidence="1">
    <location>
        <begin position="33"/>
        <end position="107"/>
    </location>
</feature>
<accession>A0A7J8YIL5</accession>
<gene>
    <name evidence="2" type="ORF">Goari_001073</name>
</gene>
<protein>
    <recommendedName>
        <fullName evidence="1">DUF7745 domain-containing protein</fullName>
    </recommendedName>
</protein>
<dbReference type="EMBL" id="JABFAA010000013">
    <property type="protein sequence ID" value="MBA0699437.1"/>
    <property type="molecule type" value="Genomic_DNA"/>
</dbReference>
<evidence type="ECO:0000259" key="1">
    <source>
        <dbReference type="Pfam" id="PF24924"/>
    </source>
</evidence>
<reference evidence="2 3" key="1">
    <citation type="journal article" date="2019" name="Genome Biol. Evol.">
        <title>Insights into the evolution of the New World diploid cottons (Gossypium, subgenus Houzingenia) based on genome sequencing.</title>
        <authorList>
            <person name="Grover C.E."/>
            <person name="Arick M.A. 2nd"/>
            <person name="Thrash A."/>
            <person name="Conover J.L."/>
            <person name="Sanders W.S."/>
            <person name="Peterson D.G."/>
            <person name="Frelichowski J.E."/>
            <person name="Scheffler J.A."/>
            <person name="Scheffler B.E."/>
            <person name="Wendel J.F."/>
        </authorList>
    </citation>
    <scope>NUCLEOTIDE SEQUENCE [LARGE SCALE GENOMIC DNA]</scope>
    <source>
        <strain evidence="2">185</strain>
        <tissue evidence="2">Leaf</tissue>
    </source>
</reference>
<proteinExistence type="predicted"/>
<dbReference type="PANTHER" id="PTHR48200">
    <property type="entry name" value="PROTEIN, PUTATIVE-RELATED"/>
    <property type="match status" value="1"/>
</dbReference>
<dbReference type="AlphaFoldDB" id="A0A7J8YIL5"/>
<name>A0A7J8YIL5_GOSAI</name>
<dbReference type="PANTHER" id="PTHR48200:SF1">
    <property type="entry name" value="AMINOTRANSFERASE-LIKE PLANT MOBILE DOMAIN-CONTAINING PROTEIN"/>
    <property type="match status" value="1"/>
</dbReference>
<evidence type="ECO:0000313" key="3">
    <source>
        <dbReference type="Proteomes" id="UP000593577"/>
    </source>
</evidence>
<dbReference type="Proteomes" id="UP000593577">
    <property type="component" value="Unassembled WGS sequence"/>
</dbReference>
<keyword evidence="3" id="KW-1185">Reference proteome</keyword>
<dbReference type="InterPro" id="IPR056647">
    <property type="entry name" value="DUF7745"/>
</dbReference>
<comment type="caution">
    <text evidence="2">The sequence shown here is derived from an EMBL/GenBank/DDBJ whole genome shotgun (WGS) entry which is preliminary data.</text>
</comment>
<evidence type="ECO:0000313" key="2">
    <source>
        <dbReference type="EMBL" id="MBA0699437.1"/>
    </source>
</evidence>
<sequence>MYSSELNLIQKRFLDKVEDNAAVEIWFEETQQEKGDSLTEYGDLPYLLDVKMDKNLFQALTQYKNLTYSYFTLGKVDLAPTVEEYTTLLCCLIIQVEKVYSRATNVLTFLKRLMNITGMSKQ</sequence>